<proteinExistence type="predicted"/>
<gene>
    <name evidence="1" type="ORF">SAMN05444921_106234</name>
</gene>
<keyword evidence="2" id="KW-1185">Reference proteome</keyword>
<protein>
    <submittedName>
        <fullName evidence="1">Uncharacterized protein</fullName>
    </submittedName>
</protein>
<accession>A0A1G9S812</accession>
<name>A0A1G9S812_9ACTN</name>
<dbReference type="STRING" id="1196353.SAMN05444921_106234"/>
<dbReference type="EMBL" id="FNHI01000006">
    <property type="protein sequence ID" value="SDM31470.1"/>
    <property type="molecule type" value="Genomic_DNA"/>
</dbReference>
<sequence length="59" mass="6289">MLVEELDAQTGRRDGRHDLDDRVLPLGTAVVDRLRVEVRVGPRGLVDPGVAGEAVVGDA</sequence>
<evidence type="ECO:0000313" key="2">
    <source>
        <dbReference type="Proteomes" id="UP000199063"/>
    </source>
</evidence>
<dbReference type="AlphaFoldDB" id="A0A1G9S812"/>
<evidence type="ECO:0000313" key="1">
    <source>
        <dbReference type="EMBL" id="SDM31470.1"/>
    </source>
</evidence>
<dbReference type="Proteomes" id="UP000199063">
    <property type="component" value="Unassembled WGS sequence"/>
</dbReference>
<reference evidence="2" key="1">
    <citation type="submission" date="2016-10" db="EMBL/GenBank/DDBJ databases">
        <authorList>
            <person name="Varghese N."/>
            <person name="Submissions S."/>
        </authorList>
    </citation>
    <scope>NUCLEOTIDE SEQUENCE [LARGE SCALE GENOMIC DNA]</scope>
    <source>
        <strain evidence="2">CGMCC 4.7042</strain>
    </source>
</reference>
<organism evidence="1 2">
    <name type="scientific">Streptomyces wuyuanensis</name>
    <dbReference type="NCBI Taxonomy" id="1196353"/>
    <lineage>
        <taxon>Bacteria</taxon>
        <taxon>Bacillati</taxon>
        <taxon>Actinomycetota</taxon>
        <taxon>Actinomycetes</taxon>
        <taxon>Kitasatosporales</taxon>
        <taxon>Streptomycetaceae</taxon>
        <taxon>Streptomyces</taxon>
    </lineage>
</organism>